<protein>
    <submittedName>
        <fullName evidence="1">Uncharacterized protein</fullName>
    </submittedName>
</protein>
<gene>
    <name evidence="1" type="ORF">A6770_26510</name>
</gene>
<dbReference type="AlphaFoldDB" id="A0A367QPP2"/>
<evidence type="ECO:0000313" key="1">
    <source>
        <dbReference type="EMBL" id="RCJ26168.1"/>
    </source>
</evidence>
<evidence type="ECO:0000313" key="2">
    <source>
        <dbReference type="Proteomes" id="UP000252107"/>
    </source>
</evidence>
<name>A0A367QPP2_9NOSO</name>
<dbReference type="Proteomes" id="UP000252107">
    <property type="component" value="Unassembled WGS sequence"/>
</dbReference>
<proteinExistence type="predicted"/>
<reference evidence="1" key="1">
    <citation type="submission" date="2016-04" db="EMBL/GenBank/DDBJ databases">
        <authorList>
            <person name="Tabuchi Yagui T.R."/>
        </authorList>
    </citation>
    <scope>NUCLEOTIDE SEQUENCE [LARGE SCALE GENOMIC DNA]</scope>
    <source>
        <strain evidence="1">NIES-26</strain>
    </source>
</reference>
<accession>A0A367QPP2</accession>
<dbReference type="EMBL" id="LXQD01000309">
    <property type="protein sequence ID" value="RCJ26168.1"/>
    <property type="molecule type" value="Genomic_DNA"/>
</dbReference>
<keyword evidence="2" id="KW-1185">Reference proteome</keyword>
<comment type="caution">
    <text evidence="1">The sequence shown here is derived from an EMBL/GenBank/DDBJ whole genome shotgun (WGS) entry which is preliminary data.</text>
</comment>
<sequence>MSNFLQDGLETLVLSGFDNLLLPSQKSRYLQRKIKPFQVILQVFGRISAQYPLHNKKLRR</sequence>
<organism evidence="1 2">
    <name type="scientific">Nostoc minutum NIES-26</name>
    <dbReference type="NCBI Taxonomy" id="1844469"/>
    <lineage>
        <taxon>Bacteria</taxon>
        <taxon>Bacillati</taxon>
        <taxon>Cyanobacteriota</taxon>
        <taxon>Cyanophyceae</taxon>
        <taxon>Nostocales</taxon>
        <taxon>Nostocaceae</taxon>
        <taxon>Nostoc</taxon>
    </lineage>
</organism>